<reference evidence="5 6" key="1">
    <citation type="submission" date="2016-02" db="EMBL/GenBank/DDBJ databases">
        <authorList>
            <person name="Wen L."/>
            <person name="He K."/>
            <person name="Yang H."/>
        </authorList>
    </citation>
    <scope>NUCLEOTIDE SEQUENCE [LARGE SCALE GENOMIC DNA]</scope>
    <source>
        <strain evidence="5 6">DSM 22607</strain>
    </source>
</reference>
<dbReference type="RefSeq" id="WP_066520898.1">
    <property type="nucleotide sequence ID" value="NZ_CABMOF010000004.1"/>
</dbReference>
<evidence type="ECO:0000256" key="3">
    <source>
        <dbReference type="ARBA" id="ARBA00022840"/>
    </source>
</evidence>
<dbReference type="EMBL" id="LSZW01000057">
    <property type="protein sequence ID" value="KXK65684.1"/>
    <property type="molecule type" value="Genomic_DNA"/>
</dbReference>
<dbReference type="InterPro" id="IPR051782">
    <property type="entry name" value="ABC_Transporter_VariousFunc"/>
</dbReference>
<dbReference type="OrthoDB" id="9804819at2"/>
<dbReference type="PANTHER" id="PTHR42939">
    <property type="entry name" value="ABC TRANSPORTER ATP-BINDING PROTEIN ALBC-RELATED"/>
    <property type="match status" value="1"/>
</dbReference>
<evidence type="ECO:0000313" key="6">
    <source>
        <dbReference type="Proteomes" id="UP000070366"/>
    </source>
</evidence>
<feature type="domain" description="ABC transporter" evidence="4">
    <location>
        <begin position="1"/>
        <end position="229"/>
    </location>
</feature>
<dbReference type="InterPro" id="IPR003439">
    <property type="entry name" value="ABC_transporter-like_ATP-bd"/>
</dbReference>
<dbReference type="GO" id="GO:0005524">
    <property type="term" value="F:ATP binding"/>
    <property type="evidence" value="ECO:0007669"/>
    <property type="project" value="UniProtKB-KW"/>
</dbReference>
<evidence type="ECO:0000313" key="5">
    <source>
        <dbReference type="EMBL" id="KXK65684.1"/>
    </source>
</evidence>
<gene>
    <name evidence="5" type="ORF">HMPREF3293_01406</name>
</gene>
<dbReference type="STRING" id="626937.HMPREF3293_01406"/>
<proteinExistence type="predicted"/>
<dbReference type="SMART" id="SM00382">
    <property type="entry name" value="AAA"/>
    <property type="match status" value="1"/>
</dbReference>
<keyword evidence="6" id="KW-1185">Reference proteome</keyword>
<comment type="caution">
    <text evidence="5">The sequence shown here is derived from an EMBL/GenBank/DDBJ whole genome shotgun (WGS) entry which is preliminary data.</text>
</comment>
<sequence length="276" mass="30807">MDVLAVKNLCKKYESFELRNVSFGLREGTVTGFIGRNGAGKTTTLKSLLNFVHPDGGEIRFFGQEFVGHELAVKQRIGFVSGGIDYYPMKKLKAITDVTKRFYPQWDGGAYRRYMKLFGLDERKTPKQLSEGMKVKYSLALALSHHAELLLFDEPTSGLDPVSRDELLDIFLSLVRDEGITLLFSTHITTDLEKCADNILYIKNGEILADMALDDFLAGYKVARFAGDVPRDDRLIGIKRERSGCTALVRAGDLPAEGAELSDAGLEEVMVHMEKE</sequence>
<name>A0A136Q511_9FIRM</name>
<protein>
    <submittedName>
        <fullName evidence="5">ABC transporter, ATP-binding protein</fullName>
    </submittedName>
</protein>
<accession>A0A136Q511</accession>
<keyword evidence="3 5" id="KW-0067">ATP-binding</keyword>
<organism evidence="5 6">
    <name type="scientific">Christensenella minuta</name>
    <dbReference type="NCBI Taxonomy" id="626937"/>
    <lineage>
        <taxon>Bacteria</taxon>
        <taxon>Bacillati</taxon>
        <taxon>Bacillota</taxon>
        <taxon>Clostridia</taxon>
        <taxon>Christensenellales</taxon>
        <taxon>Christensenellaceae</taxon>
        <taxon>Christensenella</taxon>
    </lineage>
</organism>
<dbReference type="PANTHER" id="PTHR42939:SF3">
    <property type="entry name" value="ABC TRANSPORTER ATP-BINDING COMPONENT"/>
    <property type="match status" value="1"/>
</dbReference>
<dbReference type="Gene3D" id="3.40.50.300">
    <property type="entry name" value="P-loop containing nucleotide triphosphate hydrolases"/>
    <property type="match status" value="1"/>
</dbReference>
<dbReference type="Proteomes" id="UP000070366">
    <property type="component" value="Unassembled WGS sequence"/>
</dbReference>
<dbReference type="AlphaFoldDB" id="A0A136Q511"/>
<dbReference type="PROSITE" id="PS50893">
    <property type="entry name" value="ABC_TRANSPORTER_2"/>
    <property type="match status" value="1"/>
</dbReference>
<keyword evidence="2" id="KW-0547">Nucleotide-binding</keyword>
<evidence type="ECO:0000259" key="4">
    <source>
        <dbReference type="PROSITE" id="PS50893"/>
    </source>
</evidence>
<evidence type="ECO:0000256" key="2">
    <source>
        <dbReference type="ARBA" id="ARBA00022741"/>
    </source>
</evidence>
<dbReference type="PATRIC" id="fig|626937.4.peg.1388"/>
<dbReference type="CDD" id="cd03230">
    <property type="entry name" value="ABC_DR_subfamily_A"/>
    <property type="match status" value="1"/>
</dbReference>
<keyword evidence="1" id="KW-0813">Transport</keyword>
<dbReference type="InterPro" id="IPR003593">
    <property type="entry name" value="AAA+_ATPase"/>
</dbReference>
<dbReference type="GO" id="GO:0016887">
    <property type="term" value="F:ATP hydrolysis activity"/>
    <property type="evidence" value="ECO:0007669"/>
    <property type="project" value="InterPro"/>
</dbReference>
<dbReference type="Pfam" id="PF00005">
    <property type="entry name" value="ABC_tran"/>
    <property type="match status" value="1"/>
</dbReference>
<dbReference type="SUPFAM" id="SSF52540">
    <property type="entry name" value="P-loop containing nucleoside triphosphate hydrolases"/>
    <property type="match status" value="1"/>
</dbReference>
<dbReference type="KEGG" id="cmiu:B1H56_12110"/>
<evidence type="ECO:0000256" key="1">
    <source>
        <dbReference type="ARBA" id="ARBA00022448"/>
    </source>
</evidence>
<dbReference type="InterPro" id="IPR027417">
    <property type="entry name" value="P-loop_NTPase"/>
</dbReference>